<comment type="similarity">
    <text evidence="7">Belongs to the fluoride channel Fluc/FEX (TC 1.A.43) family.</text>
</comment>
<feature type="transmembrane region" description="Helical" evidence="10">
    <location>
        <begin position="356"/>
        <end position="376"/>
    </location>
</feature>
<comment type="subcellular location">
    <subcellularLocation>
        <location evidence="2">Cell membrane</location>
        <topology evidence="2">Multi-pass membrane protein</topology>
    </subcellularLocation>
</comment>
<evidence type="ECO:0000256" key="2">
    <source>
        <dbReference type="ARBA" id="ARBA00004651"/>
    </source>
</evidence>
<dbReference type="Proteomes" id="UP000562682">
    <property type="component" value="Unassembled WGS sequence"/>
</dbReference>
<dbReference type="AlphaFoldDB" id="A0A8H5TD53"/>
<dbReference type="EMBL" id="JAAOAK010000402">
    <property type="protein sequence ID" value="KAF5667673.1"/>
    <property type="molecule type" value="Genomic_DNA"/>
</dbReference>
<gene>
    <name evidence="11" type="ORF">FDENT_12068</name>
</gene>
<feature type="transmembrane region" description="Helical" evidence="10">
    <location>
        <begin position="166"/>
        <end position="186"/>
    </location>
</feature>
<comment type="function">
    <text evidence="1">Fluoride channel required for the rapid expulsion of cytoplasmic fluoride.</text>
</comment>
<protein>
    <submittedName>
        <fullName evidence="11">Camphor resistance</fullName>
    </submittedName>
</protein>
<dbReference type="GO" id="GO:1903425">
    <property type="term" value="F:fluoride transmembrane transporter activity"/>
    <property type="evidence" value="ECO:0007669"/>
    <property type="project" value="TreeGrafter"/>
</dbReference>
<keyword evidence="5 10" id="KW-1133">Transmembrane helix</keyword>
<evidence type="ECO:0000313" key="12">
    <source>
        <dbReference type="Proteomes" id="UP000562682"/>
    </source>
</evidence>
<name>A0A8H5TD53_9HYPO</name>
<feature type="compositionally biased region" description="Basic residues" evidence="9">
    <location>
        <begin position="109"/>
        <end position="118"/>
    </location>
</feature>
<dbReference type="GO" id="GO:0005886">
    <property type="term" value="C:plasma membrane"/>
    <property type="evidence" value="ECO:0007669"/>
    <property type="project" value="UniProtKB-SubCell"/>
</dbReference>
<evidence type="ECO:0000256" key="8">
    <source>
        <dbReference type="ARBA" id="ARBA00035585"/>
    </source>
</evidence>
<comment type="catalytic activity">
    <reaction evidence="8">
        <text>fluoride(in) = fluoride(out)</text>
        <dbReference type="Rhea" id="RHEA:76159"/>
        <dbReference type="ChEBI" id="CHEBI:17051"/>
    </reaction>
    <physiologicalReaction direction="left-to-right" evidence="8">
        <dbReference type="Rhea" id="RHEA:76160"/>
    </physiologicalReaction>
</comment>
<dbReference type="Pfam" id="PF02537">
    <property type="entry name" value="CRCB"/>
    <property type="match status" value="2"/>
</dbReference>
<keyword evidence="6 10" id="KW-0472">Membrane</keyword>
<evidence type="ECO:0000256" key="7">
    <source>
        <dbReference type="ARBA" id="ARBA00035120"/>
    </source>
</evidence>
<proteinExistence type="inferred from homology"/>
<organism evidence="11 12">
    <name type="scientific">Fusarium denticulatum</name>
    <dbReference type="NCBI Taxonomy" id="48507"/>
    <lineage>
        <taxon>Eukaryota</taxon>
        <taxon>Fungi</taxon>
        <taxon>Dikarya</taxon>
        <taxon>Ascomycota</taxon>
        <taxon>Pezizomycotina</taxon>
        <taxon>Sordariomycetes</taxon>
        <taxon>Hypocreomycetidae</taxon>
        <taxon>Hypocreales</taxon>
        <taxon>Nectriaceae</taxon>
        <taxon>Fusarium</taxon>
        <taxon>Fusarium fujikuroi species complex</taxon>
    </lineage>
</organism>
<feature type="transmembrane region" description="Helical" evidence="10">
    <location>
        <begin position="232"/>
        <end position="255"/>
    </location>
</feature>
<feature type="transmembrane region" description="Helical" evidence="10">
    <location>
        <begin position="332"/>
        <end position="350"/>
    </location>
</feature>
<accession>A0A8H5TD53</accession>
<evidence type="ECO:0000256" key="5">
    <source>
        <dbReference type="ARBA" id="ARBA00022989"/>
    </source>
</evidence>
<evidence type="ECO:0000256" key="4">
    <source>
        <dbReference type="ARBA" id="ARBA00022692"/>
    </source>
</evidence>
<comment type="caution">
    <text evidence="11">The sequence shown here is derived from an EMBL/GenBank/DDBJ whole genome shotgun (WGS) entry which is preliminary data.</text>
</comment>
<keyword evidence="4 10" id="KW-0812">Transmembrane</keyword>
<evidence type="ECO:0000256" key="6">
    <source>
        <dbReference type="ARBA" id="ARBA00023136"/>
    </source>
</evidence>
<dbReference type="InterPro" id="IPR003691">
    <property type="entry name" value="FluC"/>
</dbReference>
<keyword evidence="12" id="KW-1185">Reference proteome</keyword>
<evidence type="ECO:0000256" key="9">
    <source>
        <dbReference type="SAM" id="MobiDB-lite"/>
    </source>
</evidence>
<feature type="transmembrane region" description="Helical" evidence="10">
    <location>
        <begin position="453"/>
        <end position="475"/>
    </location>
</feature>
<sequence length="491" mass="53549">MSSESTNFGLFNGITEVEEPAPIHDHGFLYSSNDEPPQNDRETSQGKPNSTPGPPEQFSIEDARSEGEEEGYDPPADFAYLTEIGAGLPVENPDEQPEYRHSSLEQRQSRRLGFLHKPPKSRRASLVTEFLTIAYLIFFSICGTLAREALASLTSFISVPVRYTSLWPNFAGTLILGFLSEGAALFRHPSLKRSIARPSSPPQQPRPEASPVETEDSNDGQRHKDQEEQPPLPVALHIGLAVGFCGSLTTFSGFMKDCFLTLSNSLGDKGGAMSSLPGRSSGQDVMALLAVVIVTVSVCAAGLKAGAHLAILFRSVIRKRLPKNYTFWTDRITVILVFGIWISVIILLVLPPRNNWRGQILFSLAFAPAGCILRFYLSIHLNNKTSAFPLGTFAANMIGTLLLSSIWDIQRSSVGGGRLSCQAQQGIIDGFCGCLTTVSTWINELCALRRIHAYIYALATLVGGLVIVIVVMGVMKWVTGWSTVVCDISWA</sequence>
<dbReference type="PANTHER" id="PTHR28259">
    <property type="entry name" value="FLUORIDE EXPORT PROTEIN 1-RELATED"/>
    <property type="match status" value="1"/>
</dbReference>
<evidence type="ECO:0000256" key="1">
    <source>
        <dbReference type="ARBA" id="ARBA00002598"/>
    </source>
</evidence>
<feature type="transmembrane region" description="Helical" evidence="10">
    <location>
        <begin position="388"/>
        <end position="407"/>
    </location>
</feature>
<feature type="transmembrane region" description="Helical" evidence="10">
    <location>
        <begin position="285"/>
        <end position="311"/>
    </location>
</feature>
<feature type="compositionally biased region" description="Basic and acidic residues" evidence="9">
    <location>
        <begin position="97"/>
        <end position="108"/>
    </location>
</feature>
<feature type="transmembrane region" description="Helical" evidence="10">
    <location>
        <begin position="126"/>
        <end position="146"/>
    </location>
</feature>
<dbReference type="PANTHER" id="PTHR28259:SF1">
    <property type="entry name" value="FLUORIDE EXPORT PROTEIN 1-RELATED"/>
    <property type="match status" value="1"/>
</dbReference>
<evidence type="ECO:0000313" key="11">
    <source>
        <dbReference type="EMBL" id="KAF5667673.1"/>
    </source>
</evidence>
<keyword evidence="3" id="KW-1003">Cell membrane</keyword>
<feature type="transmembrane region" description="Helical" evidence="10">
    <location>
        <begin position="427"/>
        <end position="446"/>
    </location>
</feature>
<feature type="region of interest" description="Disordered" evidence="9">
    <location>
        <begin position="89"/>
        <end position="118"/>
    </location>
</feature>
<feature type="region of interest" description="Disordered" evidence="9">
    <location>
        <begin position="1"/>
        <end position="76"/>
    </location>
</feature>
<feature type="region of interest" description="Disordered" evidence="9">
    <location>
        <begin position="193"/>
        <end position="228"/>
    </location>
</feature>
<reference evidence="11 12" key="1">
    <citation type="submission" date="2020-05" db="EMBL/GenBank/DDBJ databases">
        <title>Identification and distribution of gene clusters putatively required for synthesis of sphingolipid metabolism inhibitors in phylogenetically diverse species of the filamentous fungus Fusarium.</title>
        <authorList>
            <person name="Kim H.-S."/>
            <person name="Busman M."/>
            <person name="Brown D.W."/>
            <person name="Divon H."/>
            <person name="Uhlig S."/>
            <person name="Proctor R.H."/>
        </authorList>
    </citation>
    <scope>NUCLEOTIDE SEQUENCE [LARGE SCALE GENOMIC DNA]</scope>
    <source>
        <strain evidence="11 12">NRRL 25311</strain>
    </source>
</reference>
<evidence type="ECO:0000256" key="3">
    <source>
        <dbReference type="ARBA" id="ARBA00022475"/>
    </source>
</evidence>
<evidence type="ECO:0000256" key="10">
    <source>
        <dbReference type="SAM" id="Phobius"/>
    </source>
</evidence>